<evidence type="ECO:0000259" key="4">
    <source>
        <dbReference type="Pfam" id="PF00535"/>
    </source>
</evidence>
<dbReference type="InterPro" id="IPR001173">
    <property type="entry name" value="Glyco_trans_2-like"/>
</dbReference>
<dbReference type="CDD" id="cd04186">
    <property type="entry name" value="GT_2_like_c"/>
    <property type="match status" value="1"/>
</dbReference>
<proteinExistence type="inferred from homology"/>
<name>A0A1G2PIB5_9BACT</name>
<organism evidence="6 7">
    <name type="scientific">Candidatus Terrybacteria bacterium RIFCSPHIGHO2_01_FULL_48_17</name>
    <dbReference type="NCBI Taxonomy" id="1802362"/>
    <lineage>
        <taxon>Bacteria</taxon>
        <taxon>Candidatus Terryibacteriota</taxon>
    </lineage>
</organism>
<reference evidence="6 7" key="1">
    <citation type="journal article" date="2016" name="Nat. Commun.">
        <title>Thousands of microbial genomes shed light on interconnected biogeochemical processes in an aquifer system.</title>
        <authorList>
            <person name="Anantharaman K."/>
            <person name="Brown C.T."/>
            <person name="Hug L.A."/>
            <person name="Sharon I."/>
            <person name="Castelle C.J."/>
            <person name="Probst A.J."/>
            <person name="Thomas B.C."/>
            <person name="Singh A."/>
            <person name="Wilkins M.J."/>
            <person name="Karaoz U."/>
            <person name="Brodie E.L."/>
            <person name="Williams K.H."/>
            <person name="Hubbard S.S."/>
            <person name="Banfield J.F."/>
        </authorList>
    </citation>
    <scope>NUCLEOTIDE SEQUENCE [LARGE SCALE GENOMIC DNA]</scope>
</reference>
<gene>
    <name evidence="6" type="ORF">A2806_03840</name>
</gene>
<keyword evidence="3" id="KW-0808">Transferase</keyword>
<dbReference type="Pfam" id="PF13632">
    <property type="entry name" value="Glyco_trans_2_3"/>
    <property type="match status" value="1"/>
</dbReference>
<evidence type="ECO:0000256" key="2">
    <source>
        <dbReference type="ARBA" id="ARBA00022676"/>
    </source>
</evidence>
<feature type="domain" description="Glycosyltransferase 2-like" evidence="4">
    <location>
        <begin position="4"/>
        <end position="139"/>
    </location>
</feature>
<accession>A0A1G2PIB5</accession>
<dbReference type="GO" id="GO:0016757">
    <property type="term" value="F:glycosyltransferase activity"/>
    <property type="evidence" value="ECO:0007669"/>
    <property type="project" value="UniProtKB-KW"/>
</dbReference>
<protein>
    <recommendedName>
        <fullName evidence="4 5">Glycosyltransferase 2-like domain-containing protein</fullName>
    </recommendedName>
</protein>
<dbReference type="PANTHER" id="PTHR43179:SF12">
    <property type="entry name" value="GALACTOFURANOSYLTRANSFERASE GLFT2"/>
    <property type="match status" value="1"/>
</dbReference>
<evidence type="ECO:0000256" key="1">
    <source>
        <dbReference type="ARBA" id="ARBA00006739"/>
    </source>
</evidence>
<dbReference type="STRING" id="1802362.A2806_03840"/>
<comment type="caution">
    <text evidence="6">The sequence shown here is derived from an EMBL/GenBank/DDBJ whole genome shotgun (WGS) entry which is preliminary data.</text>
</comment>
<sequence length="269" mass="30588">MELSIVVNHYRSPAALKTSLGELQKNVSLSHETIVVDSAAQKDTGRMLKDLFPNVRYIPFQENVGFAKSVNAGVKESSAPYVFIVNADLIIGQKCAESLHALLEREKDIALASPRLRNFDETLQPSAFRYYTPLRILARRTVLGKTPLGKKILSRFVVQEALREDLAGPLPVDWVMGSALFVRKAAIEKVGMLDERYFMYFEDVDWCRRFWEAGYKVMYVPYARAWHLHKRASKGGMFDVVLNRYTRIHLLSAAKYFLKFGVSAPKHGV</sequence>
<evidence type="ECO:0000259" key="5">
    <source>
        <dbReference type="Pfam" id="PF13632"/>
    </source>
</evidence>
<feature type="domain" description="Glycosyltransferase 2-like" evidence="5">
    <location>
        <begin position="169"/>
        <end position="226"/>
    </location>
</feature>
<dbReference type="Pfam" id="PF00535">
    <property type="entry name" value="Glycos_transf_2"/>
    <property type="match status" value="1"/>
</dbReference>
<dbReference type="EMBL" id="MHSS01000009">
    <property type="protein sequence ID" value="OHA48064.1"/>
    <property type="molecule type" value="Genomic_DNA"/>
</dbReference>
<dbReference type="InterPro" id="IPR029044">
    <property type="entry name" value="Nucleotide-diphossugar_trans"/>
</dbReference>
<dbReference type="AlphaFoldDB" id="A0A1G2PIB5"/>
<comment type="similarity">
    <text evidence="1">Belongs to the glycosyltransferase 2 family.</text>
</comment>
<keyword evidence="2" id="KW-0328">Glycosyltransferase</keyword>
<dbReference type="PANTHER" id="PTHR43179">
    <property type="entry name" value="RHAMNOSYLTRANSFERASE WBBL"/>
    <property type="match status" value="1"/>
</dbReference>
<evidence type="ECO:0000313" key="7">
    <source>
        <dbReference type="Proteomes" id="UP000177629"/>
    </source>
</evidence>
<dbReference type="SUPFAM" id="SSF53448">
    <property type="entry name" value="Nucleotide-diphospho-sugar transferases"/>
    <property type="match status" value="1"/>
</dbReference>
<evidence type="ECO:0000313" key="6">
    <source>
        <dbReference type="EMBL" id="OHA48064.1"/>
    </source>
</evidence>
<dbReference type="Gene3D" id="3.90.550.10">
    <property type="entry name" value="Spore Coat Polysaccharide Biosynthesis Protein SpsA, Chain A"/>
    <property type="match status" value="1"/>
</dbReference>
<dbReference type="Proteomes" id="UP000177629">
    <property type="component" value="Unassembled WGS sequence"/>
</dbReference>
<evidence type="ECO:0000256" key="3">
    <source>
        <dbReference type="ARBA" id="ARBA00022679"/>
    </source>
</evidence>